<dbReference type="AlphaFoldDB" id="A0A1I5BJM5"/>
<accession>A0A1I5BJM5</accession>
<evidence type="ECO:0000256" key="5">
    <source>
        <dbReference type="ARBA" id="ARBA00022801"/>
    </source>
</evidence>
<evidence type="ECO:0000256" key="4">
    <source>
        <dbReference type="ARBA" id="ARBA00022679"/>
    </source>
</evidence>
<dbReference type="Gene3D" id="1.10.246.130">
    <property type="match status" value="1"/>
</dbReference>
<feature type="binding site" evidence="10">
    <location>
        <begin position="456"/>
        <end position="457"/>
    </location>
    <ligand>
        <name>L-glutamate</name>
        <dbReference type="ChEBI" id="CHEBI:29985"/>
    </ligand>
</feature>
<dbReference type="Proteomes" id="UP000199153">
    <property type="component" value="Unassembled WGS sequence"/>
</dbReference>
<evidence type="ECO:0000256" key="10">
    <source>
        <dbReference type="PIRSR" id="PIRSR600101-2"/>
    </source>
</evidence>
<dbReference type="PROSITE" id="PS00462">
    <property type="entry name" value="G_GLU_TRANSPEPTIDASE"/>
    <property type="match status" value="1"/>
</dbReference>
<feature type="binding site" evidence="10">
    <location>
        <position position="478"/>
    </location>
    <ligand>
        <name>L-glutamate</name>
        <dbReference type="ChEBI" id="CHEBI:29985"/>
    </ligand>
</feature>
<dbReference type="GO" id="GO:0036374">
    <property type="term" value="F:glutathione hydrolase activity"/>
    <property type="evidence" value="ECO:0007669"/>
    <property type="project" value="UniProtKB-UniRule"/>
</dbReference>
<evidence type="ECO:0000313" key="13">
    <source>
        <dbReference type="Proteomes" id="UP000199153"/>
    </source>
</evidence>
<dbReference type="InterPro" id="IPR029055">
    <property type="entry name" value="Ntn_hydrolases_N"/>
</dbReference>
<comment type="subunit">
    <text evidence="11">This enzyme consists of two polypeptide chains, which are synthesized in precursor form from a single polypeptide.</text>
</comment>
<comment type="pathway">
    <text evidence="11">Sulfur metabolism; glutathione metabolism.</text>
</comment>
<comment type="catalytic activity">
    <reaction evidence="8 11">
        <text>an N-terminal (5-L-glutamyl)-[peptide] + an alpha-amino acid = 5-L-glutamyl amino acid + an N-terminal L-alpha-aminoacyl-[peptide]</text>
        <dbReference type="Rhea" id="RHEA:23904"/>
        <dbReference type="Rhea" id="RHEA-COMP:9780"/>
        <dbReference type="Rhea" id="RHEA-COMP:9795"/>
        <dbReference type="ChEBI" id="CHEBI:77644"/>
        <dbReference type="ChEBI" id="CHEBI:78597"/>
        <dbReference type="ChEBI" id="CHEBI:78599"/>
        <dbReference type="ChEBI" id="CHEBI:78608"/>
        <dbReference type="EC" id="2.3.2.2"/>
    </reaction>
</comment>
<keyword evidence="7 11" id="KW-0012">Acyltransferase</keyword>
<feature type="active site" description="Nucleophile" evidence="9">
    <location>
        <position position="385"/>
    </location>
</feature>
<dbReference type="PANTHER" id="PTHR43199:SF1">
    <property type="entry name" value="GLUTATHIONE HYDROLASE PROENZYME"/>
    <property type="match status" value="1"/>
</dbReference>
<evidence type="ECO:0000256" key="3">
    <source>
        <dbReference type="ARBA" id="ARBA00009381"/>
    </source>
</evidence>
<evidence type="ECO:0000256" key="7">
    <source>
        <dbReference type="ARBA" id="ARBA00023315"/>
    </source>
</evidence>
<evidence type="ECO:0000313" key="12">
    <source>
        <dbReference type="EMBL" id="SFN74944.1"/>
    </source>
</evidence>
<dbReference type="InterPro" id="IPR051792">
    <property type="entry name" value="GGT_bact"/>
</dbReference>
<evidence type="ECO:0000256" key="1">
    <source>
        <dbReference type="ARBA" id="ARBA00001049"/>
    </source>
</evidence>
<comment type="PTM">
    <text evidence="11">Cleaved by autocatalysis into a large and a small subunit.</text>
</comment>
<dbReference type="GO" id="GO:0006750">
    <property type="term" value="P:glutathione biosynthetic process"/>
    <property type="evidence" value="ECO:0007669"/>
    <property type="project" value="UniProtKB-KW"/>
</dbReference>
<protein>
    <recommendedName>
        <fullName evidence="11">Glutathione hydrolase proenzyme</fullName>
        <ecNumber evidence="11">2.3.2.2</ecNumber>
        <ecNumber evidence="11">3.4.19.13</ecNumber>
    </recommendedName>
    <component>
        <recommendedName>
            <fullName evidence="11">Glutathione hydrolase large chain</fullName>
        </recommendedName>
    </component>
    <component>
        <recommendedName>
            <fullName evidence="11">Glutathione hydrolase small chain</fullName>
        </recommendedName>
    </component>
</protein>
<evidence type="ECO:0000256" key="11">
    <source>
        <dbReference type="RuleBase" id="RU368036"/>
    </source>
</evidence>
<dbReference type="GO" id="GO:0103068">
    <property type="term" value="F:leukotriene C4 gamma-glutamyl transferase activity"/>
    <property type="evidence" value="ECO:0007669"/>
    <property type="project" value="UniProtKB-EC"/>
</dbReference>
<dbReference type="InterPro" id="IPR055262">
    <property type="entry name" value="GGT_CS"/>
</dbReference>
<comment type="catalytic activity">
    <reaction evidence="2 11">
        <text>glutathione + H2O = L-cysteinylglycine + L-glutamate</text>
        <dbReference type="Rhea" id="RHEA:28807"/>
        <dbReference type="ChEBI" id="CHEBI:15377"/>
        <dbReference type="ChEBI" id="CHEBI:29985"/>
        <dbReference type="ChEBI" id="CHEBI:57925"/>
        <dbReference type="ChEBI" id="CHEBI:61694"/>
        <dbReference type="EC" id="3.4.19.13"/>
    </reaction>
</comment>
<dbReference type="InterPro" id="IPR043138">
    <property type="entry name" value="GGT_lsub"/>
</dbReference>
<evidence type="ECO:0000256" key="8">
    <source>
        <dbReference type="ARBA" id="ARBA00047417"/>
    </source>
</evidence>
<dbReference type="Pfam" id="PF01019">
    <property type="entry name" value="G_glu_transpept"/>
    <property type="match status" value="1"/>
</dbReference>
<keyword evidence="6 11" id="KW-0865">Zymogen</keyword>
<reference evidence="12 13" key="1">
    <citation type="submission" date="2016-10" db="EMBL/GenBank/DDBJ databases">
        <authorList>
            <person name="de Groot N.N."/>
        </authorList>
    </citation>
    <scope>NUCLEOTIDE SEQUENCE [LARGE SCALE GENOMIC DNA]</scope>
    <source>
        <strain evidence="12 13">DSM 17794</strain>
    </source>
</reference>
<dbReference type="InterPro" id="IPR000101">
    <property type="entry name" value="GGT_peptidase"/>
</dbReference>
<keyword evidence="5 11" id="KW-0378">Hydrolase</keyword>
<dbReference type="Gene3D" id="3.60.20.40">
    <property type="match status" value="1"/>
</dbReference>
<organism evidence="12 13">
    <name type="scientific">Salegentibacter flavus</name>
    <dbReference type="NCBI Taxonomy" id="287099"/>
    <lineage>
        <taxon>Bacteria</taxon>
        <taxon>Pseudomonadati</taxon>
        <taxon>Bacteroidota</taxon>
        <taxon>Flavobacteriia</taxon>
        <taxon>Flavobacteriales</taxon>
        <taxon>Flavobacteriaceae</taxon>
        <taxon>Salegentibacter</taxon>
    </lineage>
</organism>
<dbReference type="NCBIfam" id="TIGR00066">
    <property type="entry name" value="g_glut_trans"/>
    <property type="match status" value="1"/>
</dbReference>
<evidence type="ECO:0000256" key="6">
    <source>
        <dbReference type="ARBA" id="ARBA00023145"/>
    </source>
</evidence>
<comment type="similarity">
    <text evidence="3 11">Belongs to the gamma-glutamyltransferase family.</text>
</comment>
<dbReference type="STRING" id="287099.SAMN05660413_02424"/>
<dbReference type="SUPFAM" id="SSF56235">
    <property type="entry name" value="N-terminal nucleophile aminohydrolases (Ntn hydrolases)"/>
    <property type="match status" value="1"/>
</dbReference>
<feature type="binding site" evidence="10">
    <location>
        <position position="427"/>
    </location>
    <ligand>
        <name>L-glutamate</name>
        <dbReference type="ChEBI" id="CHEBI:29985"/>
    </ligand>
</feature>
<evidence type="ECO:0000256" key="9">
    <source>
        <dbReference type="PIRSR" id="PIRSR600101-1"/>
    </source>
</evidence>
<dbReference type="PRINTS" id="PR01210">
    <property type="entry name" value="GGTRANSPTASE"/>
</dbReference>
<gene>
    <name evidence="12" type="ORF">SAMN05660413_02424</name>
</gene>
<comment type="catalytic activity">
    <reaction evidence="1 11">
        <text>an S-substituted glutathione + H2O = an S-substituted L-cysteinylglycine + L-glutamate</text>
        <dbReference type="Rhea" id="RHEA:59468"/>
        <dbReference type="ChEBI" id="CHEBI:15377"/>
        <dbReference type="ChEBI" id="CHEBI:29985"/>
        <dbReference type="ChEBI" id="CHEBI:90779"/>
        <dbReference type="ChEBI" id="CHEBI:143103"/>
        <dbReference type="EC" id="3.4.19.13"/>
    </reaction>
</comment>
<evidence type="ECO:0000256" key="2">
    <source>
        <dbReference type="ARBA" id="ARBA00001089"/>
    </source>
</evidence>
<dbReference type="EC" id="2.3.2.2" evidence="11"/>
<dbReference type="EMBL" id="FOVL01000015">
    <property type="protein sequence ID" value="SFN74944.1"/>
    <property type="molecule type" value="Genomic_DNA"/>
</dbReference>
<dbReference type="UniPathway" id="UPA00204"/>
<dbReference type="PANTHER" id="PTHR43199">
    <property type="entry name" value="GLUTATHIONE HYDROLASE"/>
    <property type="match status" value="1"/>
</dbReference>
<keyword evidence="11" id="KW-0317">Glutathione biosynthesis</keyword>
<name>A0A1I5BJM5_9FLAO</name>
<proteinExistence type="inferred from homology"/>
<keyword evidence="4 11" id="KW-0808">Transferase</keyword>
<keyword evidence="13" id="KW-1185">Reference proteome</keyword>
<dbReference type="EC" id="3.4.19.13" evidence="11"/>
<feature type="binding site" evidence="10">
    <location>
        <position position="104"/>
    </location>
    <ligand>
        <name>L-glutamate</name>
        <dbReference type="ChEBI" id="CHEBI:29985"/>
    </ligand>
</feature>
<sequence length="576" mass="62990">MPIMITKNLQGLVCLFLAFGINFSFFAQSGRIPVRAENGMVVTSHHLASQVGNDILEQGGNAIDASVATAFALAVTLPSAGNIGGGGFLVYYGNDGHKTTFNFREKAPLAASAEMFLGVDGKVKDNSNHEGMLSVGVPGTVAGLYKAHQKMGSLPWEDLVAPAVKLAEEGFSSTYNMNWFLNWAKEHKDEEIYKATAKSFLKNGEEIYEPGEIWKQPDLAETLKRIQKNGADGFYKGKTARLIENYMKKHGGLITQKDLARYEAEELEPVTGTYRDHEIVAMPPPSSGGVALVEMLNIVEGFDIKEMGHNSAASLHVLTEAMRRAFSDRALHLGDPNFNPGMPVDEITSKDYAARLRETIEPDRASVSDSANFSAAHLKYESPQTTHISIVDKEGNAVSLTYTLEHSYGSRITVEGAGFLLNNEMGDFNPIPGYTDTKGLIGTNPNLAAPEKRMLSSMTPTIVAKDGKPLLVIGSPGGRTIINTVFQVIVNVIDHEMNIARAIEAPRIHHQWLPNTTSFERYGISPDTKKLYEEMGHKVRYRTNQGQAMGIYIDEEEGVIYGAADSRSYDSRAVGH</sequence>
<dbReference type="InterPro" id="IPR043137">
    <property type="entry name" value="GGT_ssub_C"/>
</dbReference>
<dbReference type="GO" id="GO:0006751">
    <property type="term" value="P:glutathione catabolic process"/>
    <property type="evidence" value="ECO:0007669"/>
    <property type="project" value="UniProtKB-UniRule"/>
</dbReference>